<accession>A0A9N9VQI4</accession>
<reference evidence="2" key="1">
    <citation type="submission" date="2021-10" db="EMBL/GenBank/DDBJ databases">
        <authorList>
            <person name="Piombo E."/>
        </authorList>
    </citation>
    <scope>NUCLEOTIDE SEQUENCE</scope>
</reference>
<gene>
    <name evidence="2" type="ORF">CRHIZ90672A_00001934</name>
</gene>
<evidence type="ECO:0000256" key="1">
    <source>
        <dbReference type="SAM" id="Phobius"/>
    </source>
</evidence>
<feature type="transmembrane region" description="Helical" evidence="1">
    <location>
        <begin position="91"/>
        <end position="113"/>
    </location>
</feature>
<sequence>MLTVNRESVSFLVGILLTVPVALYGLLLPPDTPHNDFILSFEHRAYFMAMCSVALCISAGNTESFSVNALLNPYMQCHPVNKYIVAQKNNYPTDVPTVGIISALFLATLTDFLGVKRYLMSYCIGITGICMSIMVLAAAKNPESLLLTTVTFAAYY</sequence>
<dbReference type="InterPro" id="IPR036259">
    <property type="entry name" value="MFS_trans_sf"/>
</dbReference>
<feature type="transmembrane region" description="Helical" evidence="1">
    <location>
        <begin position="9"/>
        <end position="27"/>
    </location>
</feature>
<proteinExistence type="predicted"/>
<dbReference type="Proteomes" id="UP000696573">
    <property type="component" value="Unassembled WGS sequence"/>
</dbReference>
<dbReference type="EMBL" id="CABFNQ020000730">
    <property type="protein sequence ID" value="CAH0027961.1"/>
    <property type="molecule type" value="Genomic_DNA"/>
</dbReference>
<keyword evidence="3" id="KW-1185">Reference proteome</keyword>
<evidence type="ECO:0000313" key="2">
    <source>
        <dbReference type="EMBL" id="CAH0027961.1"/>
    </source>
</evidence>
<dbReference type="OrthoDB" id="3639251at2759"/>
<name>A0A9N9VQI4_9HYPO</name>
<dbReference type="SUPFAM" id="SSF103473">
    <property type="entry name" value="MFS general substrate transporter"/>
    <property type="match status" value="1"/>
</dbReference>
<dbReference type="AlphaFoldDB" id="A0A9N9VQI4"/>
<keyword evidence="1" id="KW-0472">Membrane</keyword>
<protein>
    <submittedName>
        <fullName evidence="2">Uncharacterized protein</fullName>
    </submittedName>
</protein>
<keyword evidence="1" id="KW-1133">Transmembrane helix</keyword>
<feature type="transmembrane region" description="Helical" evidence="1">
    <location>
        <begin position="119"/>
        <end position="139"/>
    </location>
</feature>
<keyword evidence="1" id="KW-0812">Transmembrane</keyword>
<comment type="caution">
    <text evidence="2">The sequence shown here is derived from an EMBL/GenBank/DDBJ whole genome shotgun (WGS) entry which is preliminary data.</text>
</comment>
<organism evidence="2 3">
    <name type="scientific">Clonostachys rhizophaga</name>
    <dbReference type="NCBI Taxonomy" id="160324"/>
    <lineage>
        <taxon>Eukaryota</taxon>
        <taxon>Fungi</taxon>
        <taxon>Dikarya</taxon>
        <taxon>Ascomycota</taxon>
        <taxon>Pezizomycotina</taxon>
        <taxon>Sordariomycetes</taxon>
        <taxon>Hypocreomycetidae</taxon>
        <taxon>Hypocreales</taxon>
        <taxon>Bionectriaceae</taxon>
        <taxon>Clonostachys</taxon>
    </lineage>
</organism>
<evidence type="ECO:0000313" key="3">
    <source>
        <dbReference type="Proteomes" id="UP000696573"/>
    </source>
</evidence>